<organism evidence="6 7">
    <name type="scientific">Streptohalobacillus salinus</name>
    <dbReference type="NCBI Taxonomy" id="621096"/>
    <lineage>
        <taxon>Bacteria</taxon>
        <taxon>Bacillati</taxon>
        <taxon>Bacillota</taxon>
        <taxon>Bacilli</taxon>
        <taxon>Bacillales</taxon>
        <taxon>Bacillaceae</taxon>
        <taxon>Streptohalobacillus</taxon>
    </lineage>
</organism>
<evidence type="ECO:0000313" key="7">
    <source>
        <dbReference type="Proteomes" id="UP000247922"/>
    </source>
</evidence>
<dbReference type="Pfam" id="PF13476">
    <property type="entry name" value="AAA_23"/>
    <property type="match status" value="1"/>
</dbReference>
<feature type="coiled-coil region" evidence="4">
    <location>
        <begin position="234"/>
        <end position="282"/>
    </location>
</feature>
<dbReference type="Pfam" id="PF13558">
    <property type="entry name" value="SbcC_Walker_B"/>
    <property type="match status" value="1"/>
</dbReference>
<dbReference type="SUPFAM" id="SSF52540">
    <property type="entry name" value="P-loop containing nucleoside triphosphate hydrolases"/>
    <property type="match status" value="2"/>
</dbReference>
<reference evidence="6 7" key="1">
    <citation type="submission" date="2018-05" db="EMBL/GenBank/DDBJ databases">
        <title>Genomic Encyclopedia of Type Strains, Phase IV (KMG-IV): sequencing the most valuable type-strain genomes for metagenomic binning, comparative biology and taxonomic classification.</title>
        <authorList>
            <person name="Goeker M."/>
        </authorList>
    </citation>
    <scope>NUCLEOTIDE SEQUENCE [LARGE SCALE GENOMIC DNA]</scope>
    <source>
        <strain evidence="6 7">DSM 22440</strain>
    </source>
</reference>
<dbReference type="Gene3D" id="3.40.50.300">
    <property type="entry name" value="P-loop containing nucleotide triphosphate hydrolases"/>
    <property type="match status" value="2"/>
</dbReference>
<gene>
    <name evidence="6" type="ORF">DES38_104203</name>
</gene>
<feature type="coiled-coil region" evidence="4">
    <location>
        <begin position="600"/>
        <end position="637"/>
    </location>
</feature>
<dbReference type="PANTHER" id="PTHR32114:SF2">
    <property type="entry name" value="ABC TRANSPORTER ABCH.3"/>
    <property type="match status" value="1"/>
</dbReference>
<keyword evidence="6" id="KW-0378">Hydrolase</keyword>
<dbReference type="EMBL" id="QJJR01000004">
    <property type="protein sequence ID" value="PXW91769.1"/>
    <property type="molecule type" value="Genomic_DNA"/>
</dbReference>
<feature type="domain" description="Rad50/SbcC-type AAA" evidence="5">
    <location>
        <begin position="5"/>
        <end position="210"/>
    </location>
</feature>
<evidence type="ECO:0000256" key="4">
    <source>
        <dbReference type="SAM" id="Coils"/>
    </source>
</evidence>
<evidence type="ECO:0000256" key="3">
    <source>
        <dbReference type="ARBA" id="ARBA00013368"/>
    </source>
</evidence>
<keyword evidence="6" id="KW-0269">Exonuclease</keyword>
<dbReference type="InterPro" id="IPR038729">
    <property type="entry name" value="Rad50/SbcC_AAA"/>
</dbReference>
<keyword evidence="4" id="KW-0175">Coiled coil</keyword>
<dbReference type="AlphaFoldDB" id="A0A2V3WSS4"/>
<keyword evidence="6" id="KW-0540">Nuclease</keyword>
<evidence type="ECO:0000256" key="2">
    <source>
        <dbReference type="ARBA" id="ARBA00011322"/>
    </source>
</evidence>
<dbReference type="RefSeq" id="WP_110251066.1">
    <property type="nucleotide sequence ID" value="NZ_QJJR01000004.1"/>
</dbReference>
<protein>
    <recommendedName>
        <fullName evidence="3">Nuclease SbcCD subunit C</fullName>
    </recommendedName>
</protein>
<sequence length="1034" mass="118823">MRVLSLTMQAFGPYKDKQTLDFQLLGQESIFLITGPTGGGKTTIFDAITYGLYGRASGEDRDHDTLRSDFSGVDTKTYVSFTFRLKNQRYTVTRSPKQWLPKTRGEGLKEEPTQATLLTYDENGEEVLLESKIKDVNEKIETLIGLDYHQFLKMIMIPQGEFRRLISENSSEREAILQKIFKTYMYRDLQEWLKNETKQQKERLDQFKHELAYLFKAAGFSEEMITASTDQALQTELVAQIDTKQKRVKQLDDEIAVEKQSIAKAEGRLSEAEQRHQLFEELDAHKEKEAHLLEMKTSQEEKKRQLIRAKQARELVPYEQQVTIRHNEVKDQSDAVTLIEQDVKQLKQHLTEKRTHLKTLEAKTEEKQTEREQLKREEEQLTEWETVEALKETLRTEQQRLKTLETAINETKKEEDKARKKQTAIDQARSALDPVNEQLYTLNGEMNQQNERMKSLEQAASAYQLLEQLIAEYKRLKLTYNQLEVAVKAATEKEAKALRLWHENQAYHLATALQADEPCPVCGSTSHPALATAAEASVSDEALAKLTEEKEQAIEQLKAQEGLLLDKKAAGEAKRQLVNHYFEMLQLPEDTTHVDLTTAISTTKATHDELTKKYQEKQAKKQALNAEINQQDSLKNELDRVTKVQQQQAEQRQTAMSKCDRLSAVIEEKESKLPKTSLSFTAFKQTLVEKEAALTHFFEQLTQAEKAVQTLNERYSNSETKLTAAEEFLRTLSLKYKEAEAAFKREQQRLNFQHHNDYVLAKLTDEEIEAIQTEIDDYEQTFNQVKARLKQLEEKLHEQVRPDLEAKRNALKQQRDQHQALRDQHVTLQSETKHLLKLHQEITDLLKERALELKTYQDYEHLSSLSRGDNHLKLSFERYVLSAFLDEIIIKANSRLNDLTDHRYQLKRSADVAKRGAQSGLDLEVIDFHTSKVRSVKTLSGGEGFKASLSLALGMADVVQEHAGGIQLDTLFIDEGFGTLDEVSLDQAINTLKGLQQNDRILGIISHVPQLKEEIYAKLVIETSPQGSHAAFRV</sequence>
<evidence type="ECO:0000256" key="1">
    <source>
        <dbReference type="ARBA" id="ARBA00006930"/>
    </source>
</evidence>
<keyword evidence="7" id="KW-1185">Reference proteome</keyword>
<feature type="coiled-coil region" evidence="4">
    <location>
        <begin position="536"/>
        <end position="563"/>
    </location>
</feature>
<evidence type="ECO:0000313" key="6">
    <source>
        <dbReference type="EMBL" id="PXW91769.1"/>
    </source>
</evidence>
<feature type="coiled-coil region" evidence="4">
    <location>
        <begin position="701"/>
        <end position="831"/>
    </location>
</feature>
<feature type="coiled-coil region" evidence="4">
    <location>
        <begin position="343"/>
        <end position="493"/>
    </location>
</feature>
<dbReference type="InterPro" id="IPR027417">
    <property type="entry name" value="P-loop_NTPase"/>
</dbReference>
<proteinExistence type="inferred from homology"/>
<comment type="similarity">
    <text evidence="1">Belongs to the SMC family. SbcC subfamily.</text>
</comment>
<comment type="caution">
    <text evidence="6">The sequence shown here is derived from an EMBL/GenBank/DDBJ whole genome shotgun (WGS) entry which is preliminary data.</text>
</comment>
<dbReference type="Proteomes" id="UP000247922">
    <property type="component" value="Unassembled WGS sequence"/>
</dbReference>
<comment type="subunit">
    <text evidence="2">Heterodimer of SbcC and SbcD.</text>
</comment>
<evidence type="ECO:0000259" key="5">
    <source>
        <dbReference type="Pfam" id="PF13476"/>
    </source>
</evidence>
<dbReference type="GO" id="GO:0004527">
    <property type="term" value="F:exonuclease activity"/>
    <property type="evidence" value="ECO:0007669"/>
    <property type="project" value="UniProtKB-KW"/>
</dbReference>
<name>A0A2V3WSS4_9BACI</name>
<accession>A0A2V3WSS4</accession>
<dbReference type="OrthoDB" id="9795626at2"/>
<dbReference type="PANTHER" id="PTHR32114">
    <property type="entry name" value="ABC TRANSPORTER ABCH.3"/>
    <property type="match status" value="1"/>
</dbReference>